<dbReference type="InterPro" id="IPR006343">
    <property type="entry name" value="DnaB/C_C"/>
</dbReference>
<dbReference type="PANTHER" id="PTHR37293">
    <property type="entry name" value="PHAGE REPLICATION PROTEIN-RELATED"/>
    <property type="match status" value="1"/>
</dbReference>
<proteinExistence type="inferred from homology"/>
<protein>
    <submittedName>
        <fullName evidence="4">Primosome, DnaD subunit</fullName>
    </submittedName>
</protein>
<dbReference type="AlphaFoldDB" id="A0AAU8P9A5"/>
<evidence type="ECO:0000256" key="1">
    <source>
        <dbReference type="ARBA" id="ARBA00093462"/>
    </source>
</evidence>
<dbReference type="RefSeq" id="WP_013822038.1">
    <property type="nucleotide sequence ID" value="NC_015573.1"/>
</dbReference>
<dbReference type="NCBIfam" id="TIGR01446">
    <property type="entry name" value="DnaD_dom"/>
    <property type="match status" value="1"/>
</dbReference>
<dbReference type="SUPFAM" id="SSF158499">
    <property type="entry name" value="DnaD domain-like"/>
    <property type="match status" value="1"/>
</dbReference>
<evidence type="ECO:0000256" key="2">
    <source>
        <dbReference type="SAM" id="MobiDB-lite"/>
    </source>
</evidence>
<dbReference type="PANTHER" id="PTHR37293:SF5">
    <property type="entry name" value="DNA REPLICATION PROTEIN"/>
    <property type="match status" value="1"/>
</dbReference>
<accession>A0AAU8P9A5</accession>
<name>A0AAU8P9A5_DESK7</name>
<dbReference type="Gene3D" id="1.10.10.630">
    <property type="entry name" value="DnaD domain-like"/>
    <property type="match status" value="1"/>
</dbReference>
<dbReference type="Proteomes" id="UP000009229">
    <property type="component" value="Chromosome"/>
</dbReference>
<reference evidence="5" key="1">
    <citation type="submission" date="2011-05" db="EMBL/GenBank/DDBJ databases">
        <title>Complete sequence of Desulfotomaculum kuznetsovii DSM 6115.</title>
        <authorList>
            <person name="Lucas S."/>
            <person name="Han J."/>
            <person name="Lapidus A."/>
            <person name="Cheng J.-F."/>
            <person name="Goodwin L."/>
            <person name="Pitluck S."/>
            <person name="Peters L."/>
            <person name="Mikhailova N."/>
            <person name="Lu M."/>
            <person name="Saunders E."/>
            <person name="Han C."/>
            <person name="Tapia R."/>
            <person name="Land M."/>
            <person name="Hauser L."/>
            <person name="Kyrpides N."/>
            <person name="Ivanova N."/>
            <person name="Pagani I."/>
            <person name="Nazina T."/>
            <person name="Ivanova A."/>
            <person name="Parshina S."/>
            <person name="Kuever J."/>
            <person name="Muyzer G."/>
            <person name="Plugge C."/>
            <person name="Stams A."/>
            <person name="Woyke T."/>
        </authorList>
    </citation>
    <scope>NUCLEOTIDE SEQUENCE [LARGE SCALE GENOMIC DNA]</scope>
    <source>
        <strain evidence="5">DSM 6115 / VKM B-1805 / 17</strain>
    </source>
</reference>
<organism evidence="4 5">
    <name type="scientific">Desulfofundulus kuznetsovii (strain DSM 6115 / VKM B-1805 / 17)</name>
    <name type="common">Desulfotomaculum kuznetsovii</name>
    <dbReference type="NCBI Taxonomy" id="760568"/>
    <lineage>
        <taxon>Bacteria</taxon>
        <taxon>Bacillati</taxon>
        <taxon>Bacillota</taxon>
        <taxon>Clostridia</taxon>
        <taxon>Eubacteriales</taxon>
        <taxon>Peptococcaceae</taxon>
        <taxon>Desulfofundulus</taxon>
    </lineage>
</organism>
<sequence>MPKNKGWFRLYDRMIDSPQVLELNDSEFRLLISLWCLASSENNHGLVPYSDAAIRRRVMPEKSLEEIRQMLAHLKALDLLAGEEGKYEIPRWDIHQYGYPSRVPENRADYKERNRKTIGKSSESNRKADGESTESGGEGIGKSSESDGKEIGKVDPDTDKDLDIYVCVNNSAREFEKRKGRPISPAEAEFFQQAEEIHGPELVLEAIAEAFRQKKNPHPGYIRGILENWARDGLRTVEDVRRANEKATEKHRKDNGKGEVNGRADPVADGDKYAIPADFYWHDESS</sequence>
<dbReference type="EMBL" id="CP002770">
    <property type="protein sequence ID" value="AEG14523.1"/>
    <property type="molecule type" value="Genomic_DNA"/>
</dbReference>
<dbReference type="InterPro" id="IPR053162">
    <property type="entry name" value="DnaD"/>
</dbReference>
<evidence type="ECO:0000313" key="4">
    <source>
        <dbReference type="EMBL" id="AEG14523.1"/>
    </source>
</evidence>
<feature type="compositionally biased region" description="Basic and acidic residues" evidence="2">
    <location>
        <begin position="144"/>
        <end position="156"/>
    </location>
</feature>
<feature type="region of interest" description="Disordered" evidence="2">
    <location>
        <begin position="104"/>
        <end position="156"/>
    </location>
</feature>
<gene>
    <name evidence="4" type="ordered locus">Desku_0924</name>
</gene>
<dbReference type="KEGG" id="dku:Desku_0924"/>
<evidence type="ECO:0000313" key="5">
    <source>
        <dbReference type="Proteomes" id="UP000009229"/>
    </source>
</evidence>
<evidence type="ECO:0000259" key="3">
    <source>
        <dbReference type="Pfam" id="PF07261"/>
    </source>
</evidence>
<feature type="compositionally biased region" description="Basic and acidic residues" evidence="2">
    <location>
        <begin position="243"/>
        <end position="262"/>
    </location>
</feature>
<comment type="similarity">
    <text evidence="1">Belongs to the DnaB/DnaD family.</text>
</comment>
<feature type="region of interest" description="Disordered" evidence="2">
    <location>
        <begin position="243"/>
        <end position="270"/>
    </location>
</feature>
<feature type="domain" description="DnaB/C C-terminal" evidence="3">
    <location>
        <begin position="174"/>
        <end position="242"/>
    </location>
</feature>
<dbReference type="Pfam" id="PF07261">
    <property type="entry name" value="DnaB_2"/>
    <property type="match status" value="1"/>
</dbReference>
<dbReference type="InterPro" id="IPR034829">
    <property type="entry name" value="DnaD-like_sf"/>
</dbReference>
<keyword evidence="5" id="KW-1185">Reference proteome</keyword>